<reference evidence="2" key="1">
    <citation type="journal article" date="2021" name="Int. J. Syst. Evol. Microbiol.">
        <title>Actinocatenispora comari sp. nov., an endophytic actinomycete isolated from aerial parts of Comarum salesowianum.</title>
        <authorList>
            <person name="Oyunbileg N."/>
            <person name="Iizaka Y."/>
            <person name="Hamada M."/>
            <person name="Davaapurev B.O."/>
            <person name="Fukumoto A."/>
            <person name="Tsetseg B."/>
            <person name="Kato F."/>
            <person name="Tamura T."/>
            <person name="Batkhuu J."/>
            <person name="Anzai Y."/>
        </authorList>
    </citation>
    <scope>NUCLEOTIDE SEQUENCE [LARGE SCALE GENOMIC DNA]</scope>
    <source>
        <strain evidence="2">NUM-2625</strain>
    </source>
</reference>
<keyword evidence="2" id="KW-1185">Reference proteome</keyword>
<dbReference type="RefSeq" id="WP_207124012.1">
    <property type="nucleotide sequence ID" value="NZ_BOPO01000021.1"/>
</dbReference>
<dbReference type="AlphaFoldDB" id="A0A8J4A767"/>
<organism evidence="1 2">
    <name type="scientific">Actinocatenispora comari</name>
    <dbReference type="NCBI Taxonomy" id="2807577"/>
    <lineage>
        <taxon>Bacteria</taxon>
        <taxon>Bacillati</taxon>
        <taxon>Actinomycetota</taxon>
        <taxon>Actinomycetes</taxon>
        <taxon>Micromonosporales</taxon>
        <taxon>Micromonosporaceae</taxon>
        <taxon>Actinocatenispora</taxon>
    </lineage>
</organism>
<evidence type="ECO:0000313" key="1">
    <source>
        <dbReference type="EMBL" id="GIL26276.1"/>
    </source>
</evidence>
<accession>A0A8J4A767</accession>
<dbReference type="Proteomes" id="UP000614996">
    <property type="component" value="Unassembled WGS sequence"/>
</dbReference>
<proteinExistence type="predicted"/>
<gene>
    <name evidence="1" type="ORF">NUM_15300</name>
</gene>
<dbReference type="EMBL" id="BOPO01000021">
    <property type="protein sequence ID" value="GIL26276.1"/>
    <property type="molecule type" value="Genomic_DNA"/>
</dbReference>
<protein>
    <submittedName>
        <fullName evidence="1">Uncharacterized protein</fullName>
    </submittedName>
</protein>
<evidence type="ECO:0000313" key="2">
    <source>
        <dbReference type="Proteomes" id="UP000614996"/>
    </source>
</evidence>
<comment type="caution">
    <text evidence="1">The sequence shown here is derived from an EMBL/GenBank/DDBJ whole genome shotgun (WGS) entry which is preliminary data.</text>
</comment>
<sequence>MPFDFGLSRPARLSPSNLVAEPLEDRHDHEYLAMRGCAVLAEVGYTFHIGGFGRDDWGFDVPYDMSTLVEQLPELLDGLATHGLGEVDFYSQGVERSVTFERSAEAYVLRCRSRTSFTPSPDVEHVGAARLGELFTRLTTEFSAGLRAAGSEIAGLHPFDTWHSRHWTLA</sequence>
<name>A0A8J4A767_9ACTN</name>